<evidence type="ECO:0000256" key="3">
    <source>
        <dbReference type="ARBA" id="ARBA00022692"/>
    </source>
</evidence>
<evidence type="ECO:0000256" key="7">
    <source>
        <dbReference type="ARBA" id="ARBA00023170"/>
    </source>
</evidence>
<keyword evidence="5" id="KW-0297">G-protein coupled receptor</keyword>
<evidence type="ECO:0000256" key="1">
    <source>
        <dbReference type="ARBA" id="ARBA00004651"/>
    </source>
</evidence>
<dbReference type="PANTHER" id="PTHR24246:SF27">
    <property type="entry name" value="ADENOSINE RECEPTOR, ISOFORM A"/>
    <property type="match status" value="1"/>
</dbReference>
<feature type="region of interest" description="Disordered" evidence="10">
    <location>
        <begin position="228"/>
        <end position="252"/>
    </location>
</feature>
<keyword evidence="2" id="KW-1003">Cell membrane</keyword>
<keyword evidence="9" id="KW-0807">Transducer</keyword>
<dbReference type="InterPro" id="IPR017452">
    <property type="entry name" value="GPCR_Rhodpsn_7TM"/>
</dbReference>
<dbReference type="SUPFAM" id="SSF81321">
    <property type="entry name" value="Family A G protein-coupled receptor-like"/>
    <property type="match status" value="1"/>
</dbReference>
<keyword evidence="8" id="KW-0325">Glycoprotein</keyword>
<evidence type="ECO:0000256" key="8">
    <source>
        <dbReference type="ARBA" id="ARBA00023180"/>
    </source>
</evidence>
<feature type="domain" description="G-protein coupled receptors family 1 profile" evidence="12">
    <location>
        <begin position="1"/>
        <end position="174"/>
    </location>
</feature>
<evidence type="ECO:0000256" key="6">
    <source>
        <dbReference type="ARBA" id="ARBA00023136"/>
    </source>
</evidence>
<gene>
    <name evidence="13" type="ORF">OS493_032954</name>
</gene>
<dbReference type="GO" id="GO:0004930">
    <property type="term" value="F:G protein-coupled receptor activity"/>
    <property type="evidence" value="ECO:0007669"/>
    <property type="project" value="UniProtKB-KW"/>
</dbReference>
<feature type="transmembrane region" description="Helical" evidence="11">
    <location>
        <begin position="12"/>
        <end position="31"/>
    </location>
</feature>
<evidence type="ECO:0000313" key="13">
    <source>
        <dbReference type="EMBL" id="KAJ7322771.1"/>
    </source>
</evidence>
<comment type="subcellular location">
    <subcellularLocation>
        <location evidence="1">Cell membrane</location>
        <topology evidence="1">Multi-pass membrane protein</topology>
    </subcellularLocation>
</comment>
<feature type="transmembrane region" description="Helical" evidence="11">
    <location>
        <begin position="72"/>
        <end position="97"/>
    </location>
</feature>
<evidence type="ECO:0000256" key="4">
    <source>
        <dbReference type="ARBA" id="ARBA00022989"/>
    </source>
</evidence>
<evidence type="ECO:0000259" key="12">
    <source>
        <dbReference type="PROSITE" id="PS50262"/>
    </source>
</evidence>
<dbReference type="EMBL" id="MU827819">
    <property type="protein sequence ID" value="KAJ7322771.1"/>
    <property type="molecule type" value="Genomic_DNA"/>
</dbReference>
<dbReference type="PRINTS" id="PR00237">
    <property type="entry name" value="GPCRRHODOPSN"/>
</dbReference>
<dbReference type="GO" id="GO:0005886">
    <property type="term" value="C:plasma membrane"/>
    <property type="evidence" value="ECO:0007669"/>
    <property type="project" value="UniProtKB-SubCell"/>
</dbReference>
<dbReference type="Proteomes" id="UP001163046">
    <property type="component" value="Unassembled WGS sequence"/>
</dbReference>
<keyword evidence="6 11" id="KW-0472">Membrane</keyword>
<reference evidence="13" key="1">
    <citation type="submission" date="2023-01" db="EMBL/GenBank/DDBJ databases">
        <title>Genome assembly of the deep-sea coral Lophelia pertusa.</title>
        <authorList>
            <person name="Herrera S."/>
            <person name="Cordes E."/>
        </authorList>
    </citation>
    <scope>NUCLEOTIDE SEQUENCE</scope>
    <source>
        <strain evidence="13">USNM1676648</strain>
        <tissue evidence="13">Polyp</tissue>
    </source>
</reference>
<dbReference type="PANTHER" id="PTHR24246">
    <property type="entry name" value="OLFACTORY RECEPTOR AND ADENOSINE RECEPTOR"/>
    <property type="match status" value="1"/>
</dbReference>
<sequence>MVHSTVDILSGLASVFTLAIVSLERLLAVSIPFKYRMIPRKAYFCCIAATWCLSGGVAAISIAFYFQIVREAFYTAVILSLSLSLSVACFAYVSIIFKINQKNNSAKDLKDLTVERRLSITLLCITAIFVLSWLPFQLVFILVHFCKTCSFSINTIFFIKLLHYSNSFMNTAVYTFRIPEFKEVISAIVRRPSIHRRNEGRDVLLQDVAYDSITSVTRILHSPLVSSSNTGRVTPVKPTEKSPDSRTSNTNV</sequence>
<evidence type="ECO:0000256" key="10">
    <source>
        <dbReference type="SAM" id="MobiDB-lite"/>
    </source>
</evidence>
<protein>
    <recommendedName>
        <fullName evidence="12">G-protein coupled receptors family 1 profile domain-containing protein</fullName>
    </recommendedName>
</protein>
<accession>A0A9W9Y843</accession>
<evidence type="ECO:0000256" key="5">
    <source>
        <dbReference type="ARBA" id="ARBA00023040"/>
    </source>
</evidence>
<keyword evidence="7" id="KW-0675">Receptor</keyword>
<proteinExistence type="predicted"/>
<name>A0A9W9Y843_9CNID</name>
<feature type="transmembrane region" description="Helical" evidence="11">
    <location>
        <begin position="118"/>
        <end position="145"/>
    </location>
</feature>
<evidence type="ECO:0000256" key="11">
    <source>
        <dbReference type="SAM" id="Phobius"/>
    </source>
</evidence>
<evidence type="ECO:0000313" key="14">
    <source>
        <dbReference type="Proteomes" id="UP001163046"/>
    </source>
</evidence>
<comment type="caution">
    <text evidence="13">The sequence shown here is derived from an EMBL/GenBank/DDBJ whole genome shotgun (WGS) entry which is preliminary data.</text>
</comment>
<keyword evidence="4 11" id="KW-1133">Transmembrane helix</keyword>
<dbReference type="InterPro" id="IPR000276">
    <property type="entry name" value="GPCR_Rhodpsn"/>
</dbReference>
<keyword evidence="14" id="KW-1185">Reference proteome</keyword>
<organism evidence="13 14">
    <name type="scientific">Desmophyllum pertusum</name>
    <dbReference type="NCBI Taxonomy" id="174260"/>
    <lineage>
        <taxon>Eukaryota</taxon>
        <taxon>Metazoa</taxon>
        <taxon>Cnidaria</taxon>
        <taxon>Anthozoa</taxon>
        <taxon>Hexacorallia</taxon>
        <taxon>Scleractinia</taxon>
        <taxon>Caryophylliina</taxon>
        <taxon>Caryophylliidae</taxon>
        <taxon>Desmophyllum</taxon>
    </lineage>
</organism>
<dbReference type="PROSITE" id="PS50262">
    <property type="entry name" value="G_PROTEIN_RECEP_F1_2"/>
    <property type="match status" value="1"/>
</dbReference>
<keyword evidence="3 11" id="KW-0812">Transmembrane</keyword>
<feature type="transmembrane region" description="Helical" evidence="11">
    <location>
        <begin position="43"/>
        <end position="66"/>
    </location>
</feature>
<dbReference type="Gene3D" id="1.20.1070.10">
    <property type="entry name" value="Rhodopsin 7-helix transmembrane proteins"/>
    <property type="match status" value="1"/>
</dbReference>
<evidence type="ECO:0000256" key="9">
    <source>
        <dbReference type="ARBA" id="ARBA00023224"/>
    </source>
</evidence>
<dbReference type="Pfam" id="PF00001">
    <property type="entry name" value="7tm_1"/>
    <property type="match status" value="1"/>
</dbReference>
<dbReference type="OrthoDB" id="10071887at2759"/>
<evidence type="ECO:0000256" key="2">
    <source>
        <dbReference type="ARBA" id="ARBA00022475"/>
    </source>
</evidence>
<dbReference type="AlphaFoldDB" id="A0A9W9Y843"/>